<dbReference type="GO" id="GO:0019776">
    <property type="term" value="F:Atg8-family ligase activity"/>
    <property type="evidence" value="ECO:0007669"/>
    <property type="project" value="TreeGrafter"/>
</dbReference>
<name>B8LP79_PICSI</name>
<dbReference type="InterPro" id="IPR042527">
    <property type="entry name" value="Atg5_UblA_dom_sf"/>
</dbReference>
<dbReference type="InterPro" id="IPR007239">
    <property type="entry name" value="Atg5"/>
</dbReference>
<dbReference type="InterPro" id="IPR042526">
    <property type="entry name" value="Atg5_HR"/>
</dbReference>
<dbReference type="Gene3D" id="3.10.20.620">
    <property type="match status" value="1"/>
</dbReference>
<feature type="domain" description="Autophagy protein ATG5 alpha-helical bundle region" evidence="5">
    <location>
        <begin position="123"/>
        <end position="164"/>
    </location>
</feature>
<dbReference type="GO" id="GO:0006995">
    <property type="term" value="P:cellular response to nitrogen starvation"/>
    <property type="evidence" value="ECO:0007669"/>
    <property type="project" value="TreeGrafter"/>
</dbReference>
<keyword evidence="3" id="KW-0832">Ubl conjugation</keyword>
<dbReference type="GO" id="GO:0034045">
    <property type="term" value="C:phagophore assembly site membrane"/>
    <property type="evidence" value="ECO:0007669"/>
    <property type="project" value="TreeGrafter"/>
</dbReference>
<dbReference type="PANTHER" id="PTHR13040">
    <property type="entry name" value="AUTOPHAGY PROTEIN 5"/>
    <property type="match status" value="1"/>
</dbReference>
<comment type="similarity">
    <text evidence="1">Belongs to the ATG5 family.</text>
</comment>
<reference evidence="7" key="1">
    <citation type="submission" date="2007-06" db="EMBL/GenBank/DDBJ databases">
        <title>Full length cDNA sequences from Sitka Spruce (Picea sitchensis).</title>
        <authorList>
            <person name="Ralph S.G."/>
            <person name="Chun H.E."/>
            <person name="Liao N."/>
            <person name="Ali J."/>
            <person name="Reid K."/>
            <person name="Kolosova N."/>
            <person name="Cooper N."/>
            <person name="Cullis C."/>
            <person name="Jancsik S."/>
            <person name="Moore R."/>
            <person name="Mayo M."/>
            <person name="Wagner S."/>
            <person name="Holt R.A."/>
            <person name="Jones S.J.M."/>
            <person name="Marra M.A."/>
            <person name="Ritland C.E."/>
            <person name="Ritland K."/>
            <person name="Bohlmann J."/>
        </authorList>
    </citation>
    <scope>NUCLEOTIDE SEQUENCE</scope>
    <source>
        <tissue evidence="7">Green portion of the leader tissue</tissue>
    </source>
</reference>
<dbReference type="InterPro" id="IPR048940">
    <property type="entry name" value="ATG5_HBR"/>
</dbReference>
<dbReference type="GO" id="GO:0044233">
    <property type="term" value="C:mitochondria-associated endoplasmic reticulum membrane contact site"/>
    <property type="evidence" value="ECO:0007669"/>
    <property type="project" value="TreeGrafter"/>
</dbReference>
<dbReference type="InterPro" id="IPR048939">
    <property type="entry name" value="ATG5_UblA"/>
</dbReference>
<dbReference type="AlphaFoldDB" id="B8LP79"/>
<dbReference type="Gene3D" id="1.10.246.190">
    <property type="entry name" value="Autophagy protein Apg5, helix rich domain"/>
    <property type="match status" value="1"/>
</dbReference>
<evidence type="ECO:0000259" key="5">
    <source>
        <dbReference type="Pfam" id="PF20637"/>
    </source>
</evidence>
<dbReference type="PANTHER" id="PTHR13040:SF2">
    <property type="entry name" value="AUTOPHAGY PROTEIN 5"/>
    <property type="match status" value="1"/>
</dbReference>
<evidence type="ECO:0000256" key="3">
    <source>
        <dbReference type="ARBA" id="ARBA00022843"/>
    </source>
</evidence>
<dbReference type="FunFam" id="3.10.20.620:FF:000002">
    <property type="entry name" value="Autophagy protein 5"/>
    <property type="match status" value="1"/>
</dbReference>
<dbReference type="GO" id="GO:0034274">
    <property type="term" value="C:Atg12-Atg5-Atg16 complex"/>
    <property type="evidence" value="ECO:0007669"/>
    <property type="project" value="TreeGrafter"/>
</dbReference>
<feature type="domain" description="Autophagy protein ATG5 UblA" evidence="6">
    <location>
        <begin position="16"/>
        <end position="109"/>
    </location>
</feature>
<dbReference type="GO" id="GO:0034727">
    <property type="term" value="P:piecemeal microautophagy of the nucleus"/>
    <property type="evidence" value="ECO:0007669"/>
    <property type="project" value="TreeGrafter"/>
</dbReference>
<sequence>MEEAMQDLDLDARKYVWMGSIPLQVHLHESEVTTVPAPPPLLVLAPRNGYLPLLTPVIKPHFQSSLPPGTDTVWFDYKGLPLKWYIPTGVLFDLLCAEPERPWNIVVHFRGYPADILSPCEGEDSVKWSFINSLKEASFIMNGSTRNVMNMSKPDQMELWRCVAKAFPASICLLNTCWFLQIFTKNKGICCPNSLSQHPQRASTSWVTWMGIIEFLHDLGQDLLLRMVFLEQILVKGCHIGGTMLKVMVLKQVELEGSHFACIYGI</sequence>
<keyword evidence="2" id="KW-1017">Isopeptide bond</keyword>
<organism evidence="7">
    <name type="scientific">Picea sitchensis</name>
    <name type="common">Sitka spruce</name>
    <name type="synonym">Pinus sitchensis</name>
    <dbReference type="NCBI Taxonomy" id="3332"/>
    <lineage>
        <taxon>Eukaryota</taxon>
        <taxon>Viridiplantae</taxon>
        <taxon>Streptophyta</taxon>
        <taxon>Embryophyta</taxon>
        <taxon>Tracheophyta</taxon>
        <taxon>Spermatophyta</taxon>
        <taxon>Pinopsida</taxon>
        <taxon>Pinidae</taxon>
        <taxon>Conifers I</taxon>
        <taxon>Pinales</taxon>
        <taxon>Pinaceae</taxon>
        <taxon>Picea</taxon>
    </lineage>
</organism>
<dbReference type="Pfam" id="PF20637">
    <property type="entry name" value="ATG5_HBR"/>
    <property type="match status" value="1"/>
</dbReference>
<evidence type="ECO:0000259" key="6">
    <source>
        <dbReference type="Pfam" id="PF20638"/>
    </source>
</evidence>
<dbReference type="GO" id="GO:0061908">
    <property type="term" value="C:phagophore"/>
    <property type="evidence" value="ECO:0007669"/>
    <property type="project" value="TreeGrafter"/>
</dbReference>
<dbReference type="EMBL" id="EF677649">
    <property type="protein sequence ID" value="ABR17459.1"/>
    <property type="molecule type" value="mRNA"/>
</dbReference>
<dbReference type="GO" id="GO:0000422">
    <property type="term" value="P:autophagy of mitochondrion"/>
    <property type="evidence" value="ECO:0007669"/>
    <property type="project" value="TreeGrafter"/>
</dbReference>
<evidence type="ECO:0000313" key="7">
    <source>
        <dbReference type="EMBL" id="ABR17459.1"/>
    </source>
</evidence>
<evidence type="ECO:0000256" key="2">
    <source>
        <dbReference type="ARBA" id="ARBA00022499"/>
    </source>
</evidence>
<proteinExistence type="evidence at transcript level"/>
<dbReference type="Pfam" id="PF20638">
    <property type="entry name" value="ATG5_UblA"/>
    <property type="match status" value="1"/>
</dbReference>
<protein>
    <submittedName>
        <fullName evidence="7">Uncharacterized protein</fullName>
    </submittedName>
</protein>
<keyword evidence="4" id="KW-0072">Autophagy</keyword>
<dbReference type="GO" id="GO:0005776">
    <property type="term" value="C:autophagosome"/>
    <property type="evidence" value="ECO:0007669"/>
    <property type="project" value="TreeGrafter"/>
</dbReference>
<evidence type="ECO:0000256" key="4">
    <source>
        <dbReference type="ARBA" id="ARBA00023006"/>
    </source>
</evidence>
<evidence type="ECO:0000256" key="1">
    <source>
        <dbReference type="ARBA" id="ARBA00006910"/>
    </source>
</evidence>
<accession>B8LP79</accession>